<dbReference type="EMBL" id="KE345525">
    <property type="protein sequence ID" value="EXC05281.1"/>
    <property type="molecule type" value="Genomic_DNA"/>
</dbReference>
<evidence type="ECO:0000256" key="2">
    <source>
        <dbReference type="ARBA" id="ARBA00023239"/>
    </source>
</evidence>
<dbReference type="InterPro" id="IPR050148">
    <property type="entry name" value="Terpene_synthase-like"/>
</dbReference>
<dbReference type="STRING" id="981085.W9RZX6"/>
<dbReference type="AlphaFoldDB" id="W9RZX6"/>
<dbReference type="InterPro" id="IPR036965">
    <property type="entry name" value="Terpene_synth_N_sf"/>
</dbReference>
<dbReference type="OrthoDB" id="1194620at2759"/>
<sequence>MKEEVKRMLDVAPPNPSETLHLIDTIQRLGFAYHFESEITENLREINKLSLEGLDDDIYIVSLWFRLLSQEGYNISSDTFTVRIHTTS</sequence>
<dbReference type="GO" id="GO:0010333">
    <property type="term" value="F:terpene synthase activity"/>
    <property type="evidence" value="ECO:0007669"/>
    <property type="project" value="InterPro"/>
</dbReference>
<dbReference type="Pfam" id="PF01397">
    <property type="entry name" value="Terpene_synth"/>
    <property type="match status" value="1"/>
</dbReference>
<dbReference type="PANTHER" id="PTHR31225">
    <property type="entry name" value="OS04G0344100 PROTEIN-RELATED"/>
    <property type="match status" value="1"/>
</dbReference>
<evidence type="ECO:0000256" key="1">
    <source>
        <dbReference type="ARBA" id="ARBA00001946"/>
    </source>
</evidence>
<evidence type="ECO:0000313" key="4">
    <source>
        <dbReference type="EMBL" id="EXC05281.1"/>
    </source>
</evidence>
<organism evidence="4 5">
    <name type="scientific">Morus notabilis</name>
    <dbReference type="NCBI Taxonomy" id="981085"/>
    <lineage>
        <taxon>Eukaryota</taxon>
        <taxon>Viridiplantae</taxon>
        <taxon>Streptophyta</taxon>
        <taxon>Embryophyta</taxon>
        <taxon>Tracheophyta</taxon>
        <taxon>Spermatophyta</taxon>
        <taxon>Magnoliopsida</taxon>
        <taxon>eudicotyledons</taxon>
        <taxon>Gunneridae</taxon>
        <taxon>Pentapetalae</taxon>
        <taxon>rosids</taxon>
        <taxon>fabids</taxon>
        <taxon>Rosales</taxon>
        <taxon>Moraceae</taxon>
        <taxon>Moreae</taxon>
        <taxon>Morus</taxon>
    </lineage>
</organism>
<gene>
    <name evidence="4" type="ORF">L484_012314</name>
</gene>
<evidence type="ECO:0000313" key="5">
    <source>
        <dbReference type="Proteomes" id="UP000030645"/>
    </source>
</evidence>
<accession>W9RZX6</accession>
<dbReference type="SUPFAM" id="SSF48239">
    <property type="entry name" value="Terpenoid cyclases/Protein prenyltransferases"/>
    <property type="match status" value="1"/>
</dbReference>
<keyword evidence="2" id="KW-0456">Lyase</keyword>
<name>W9RZX6_9ROSA</name>
<reference evidence="5" key="1">
    <citation type="submission" date="2013-01" db="EMBL/GenBank/DDBJ databases">
        <title>Draft Genome Sequence of a Mulberry Tree, Morus notabilis C.K. Schneid.</title>
        <authorList>
            <person name="He N."/>
            <person name="Zhao S."/>
        </authorList>
    </citation>
    <scope>NUCLEOTIDE SEQUENCE</scope>
</reference>
<proteinExistence type="predicted"/>
<dbReference type="PANTHER" id="PTHR31225:SF221">
    <property type="entry name" value="(-)-GERMACRENE D SYNTHASE"/>
    <property type="match status" value="1"/>
</dbReference>
<feature type="domain" description="Terpene synthase N-terminal" evidence="3">
    <location>
        <begin position="1"/>
        <end position="81"/>
    </location>
</feature>
<keyword evidence="5" id="KW-1185">Reference proteome</keyword>
<dbReference type="InterPro" id="IPR001906">
    <property type="entry name" value="Terpene_synth_N"/>
</dbReference>
<dbReference type="Proteomes" id="UP000030645">
    <property type="component" value="Unassembled WGS sequence"/>
</dbReference>
<dbReference type="InterPro" id="IPR008930">
    <property type="entry name" value="Terpenoid_cyclase/PrenylTrfase"/>
</dbReference>
<dbReference type="GO" id="GO:0016114">
    <property type="term" value="P:terpenoid biosynthetic process"/>
    <property type="evidence" value="ECO:0007669"/>
    <property type="project" value="InterPro"/>
</dbReference>
<dbReference type="KEGG" id="mnt:21395537"/>
<dbReference type="Gene3D" id="1.50.10.130">
    <property type="entry name" value="Terpene synthase, N-terminal domain"/>
    <property type="match status" value="1"/>
</dbReference>
<protein>
    <submittedName>
        <fullName evidence="4">(-)-germacrene D synthase</fullName>
    </submittedName>
</protein>
<evidence type="ECO:0000259" key="3">
    <source>
        <dbReference type="Pfam" id="PF01397"/>
    </source>
</evidence>
<comment type="cofactor">
    <cofactor evidence="1">
        <name>Mg(2+)</name>
        <dbReference type="ChEBI" id="CHEBI:18420"/>
    </cofactor>
</comment>